<dbReference type="GO" id="GO:0003677">
    <property type="term" value="F:DNA binding"/>
    <property type="evidence" value="ECO:0007669"/>
    <property type="project" value="UniProtKB-KW"/>
</dbReference>
<dbReference type="InterPro" id="IPR004589">
    <property type="entry name" value="DNA_helicase_ATP-dep_RecQ"/>
</dbReference>
<proteinExistence type="inferred from homology"/>
<comment type="similarity">
    <text evidence="1">Belongs to the helicase family. RecQ subfamily.</text>
</comment>
<sequence>MSDAGNHGAGPAEDGPGAVEVGEHVLDTAPAGGGPGGLREAAGQVLVQLTGRADAQFRDGQFEAIEALVSGRRRALVVQRTGWGKSAVYFVASRLIRQGFGQRAGAGGPTLIISPLLALMRDQVAAAARAGVRAVTINSSNATEWDDVLAALDRNEVDVLLISPERLTNPKFRERVLGRLLGGVGMIVVDEAHCISDWGHDFRPDYRRIGALLAELPADLPVLATTATANERVVDDVAAQLGADTLVIRGPLARDSLRLGVADTAPPGRRIAWLAEHLGDFAGSGIIYTLTVSAAQDVARALRQAGWEVAPYTGGTDTEEREALEARLKGNDLKALVATSALGMGFDKPDLGFVIHLGAPSSAVAYYQQVGRAGRATDSADVLLLPGPEDPDIWEYFATASMPDPEAARAVLAALDAARADSDSGGGSPALSVPALEPLVGAKRSRLELLLKTLQVDGAVDRVAGGFVSTGAGWTYDEERYAAVAQARRREAQAMLDYEAGRMCRMRFLAEQLDDPAASDCGRCDVCAGPWWSSEVSEEGRSRAESVLSGVGLELDPRAAWPTGLPKIGVQLKGKIPEAERVGPGRVIARLTDLGPGQALRGFLAAGAEDAPVPANIGSWCLRVLSEWEWAERPTAVVGVPSAVRPHTVRSLAAELAAAGKLIDAGDLQLLHDPGTPDSNSAYRLRGLHDAFFVPEPVAQAVAGQVVLLVDTEVVSRWTMTIAGRELRLAGAKEVLPFALALRA</sequence>
<evidence type="ECO:0000259" key="11">
    <source>
        <dbReference type="PROSITE" id="PS51194"/>
    </source>
</evidence>
<gene>
    <name evidence="12" type="ORF">GSY69_05340</name>
</gene>
<dbReference type="NCBIfam" id="TIGR00614">
    <property type="entry name" value="recQ_fam"/>
    <property type="match status" value="1"/>
</dbReference>
<keyword evidence="5" id="KW-0067">ATP-binding</keyword>
<dbReference type="PROSITE" id="PS51192">
    <property type="entry name" value="HELICASE_ATP_BIND_1"/>
    <property type="match status" value="1"/>
</dbReference>
<evidence type="ECO:0000256" key="2">
    <source>
        <dbReference type="ARBA" id="ARBA00022741"/>
    </source>
</evidence>
<evidence type="ECO:0000256" key="4">
    <source>
        <dbReference type="ARBA" id="ARBA00022806"/>
    </source>
</evidence>
<dbReference type="GO" id="GO:0006281">
    <property type="term" value="P:DNA repair"/>
    <property type="evidence" value="ECO:0007669"/>
    <property type="project" value="TreeGrafter"/>
</dbReference>
<dbReference type="EC" id="5.6.2.4" evidence="9"/>
<dbReference type="Gene3D" id="3.40.50.300">
    <property type="entry name" value="P-loop containing nucleotide triphosphate hydrolases"/>
    <property type="match status" value="2"/>
</dbReference>
<protein>
    <recommendedName>
        <fullName evidence="9">DNA 3'-5' helicase</fullName>
        <ecNumber evidence="9">5.6.2.4</ecNumber>
    </recommendedName>
</protein>
<evidence type="ECO:0000256" key="8">
    <source>
        <dbReference type="ARBA" id="ARBA00034617"/>
    </source>
</evidence>
<dbReference type="InterPro" id="IPR001650">
    <property type="entry name" value="Helicase_C-like"/>
</dbReference>
<dbReference type="SUPFAM" id="SSF53271">
    <property type="entry name" value="PRTase-like"/>
    <property type="match status" value="1"/>
</dbReference>
<keyword evidence="4 12" id="KW-0347">Helicase</keyword>
<organism evidence="12 13">
    <name type="scientific">Brevibacterium rongguiense</name>
    <dbReference type="NCBI Taxonomy" id="2695267"/>
    <lineage>
        <taxon>Bacteria</taxon>
        <taxon>Bacillati</taxon>
        <taxon>Actinomycetota</taxon>
        <taxon>Actinomycetes</taxon>
        <taxon>Micrococcales</taxon>
        <taxon>Brevibacteriaceae</taxon>
        <taxon>Brevibacterium</taxon>
    </lineage>
</organism>
<dbReference type="PANTHER" id="PTHR13710:SF105">
    <property type="entry name" value="ATP-DEPENDENT DNA HELICASE Q1"/>
    <property type="match status" value="1"/>
</dbReference>
<dbReference type="Pfam" id="PF00270">
    <property type="entry name" value="DEAD"/>
    <property type="match status" value="1"/>
</dbReference>
<dbReference type="InterPro" id="IPR011545">
    <property type="entry name" value="DEAD/DEAH_box_helicase_dom"/>
</dbReference>
<dbReference type="GO" id="GO:0006310">
    <property type="term" value="P:DNA recombination"/>
    <property type="evidence" value="ECO:0007669"/>
    <property type="project" value="InterPro"/>
</dbReference>
<dbReference type="PROSITE" id="PS51194">
    <property type="entry name" value="HELICASE_CTER"/>
    <property type="match status" value="1"/>
</dbReference>
<dbReference type="GO" id="GO:0030894">
    <property type="term" value="C:replisome"/>
    <property type="evidence" value="ECO:0007669"/>
    <property type="project" value="TreeGrafter"/>
</dbReference>
<dbReference type="InterPro" id="IPR027417">
    <property type="entry name" value="P-loop_NTPase"/>
</dbReference>
<feature type="domain" description="Helicase C-terminal" evidence="11">
    <location>
        <begin position="270"/>
        <end position="423"/>
    </location>
</feature>
<dbReference type="RefSeq" id="WP_160952839.1">
    <property type="nucleotide sequence ID" value="NZ_WWEQ01000015.1"/>
</dbReference>
<dbReference type="GO" id="GO:0043590">
    <property type="term" value="C:bacterial nucleoid"/>
    <property type="evidence" value="ECO:0007669"/>
    <property type="project" value="TreeGrafter"/>
</dbReference>
<evidence type="ECO:0000256" key="7">
    <source>
        <dbReference type="ARBA" id="ARBA00023235"/>
    </source>
</evidence>
<dbReference type="InterPro" id="IPR002464">
    <property type="entry name" value="DNA/RNA_helicase_DEAH_CS"/>
</dbReference>
<dbReference type="PROSITE" id="PS00690">
    <property type="entry name" value="DEAH_ATP_HELICASE"/>
    <property type="match status" value="1"/>
</dbReference>
<dbReference type="Pfam" id="PF00271">
    <property type="entry name" value="Helicase_C"/>
    <property type="match status" value="1"/>
</dbReference>
<keyword evidence="6" id="KW-0238">DNA-binding</keyword>
<keyword evidence="2" id="KW-0547">Nucleotide-binding</keyword>
<dbReference type="SMART" id="SM00487">
    <property type="entry name" value="DEXDc"/>
    <property type="match status" value="1"/>
</dbReference>
<dbReference type="InterPro" id="IPR014001">
    <property type="entry name" value="Helicase_ATP-bd"/>
</dbReference>
<evidence type="ECO:0000313" key="13">
    <source>
        <dbReference type="Proteomes" id="UP000469215"/>
    </source>
</evidence>
<keyword evidence="7" id="KW-0413">Isomerase</keyword>
<dbReference type="InterPro" id="IPR029057">
    <property type="entry name" value="PRTase-like"/>
</dbReference>
<feature type="domain" description="Helicase ATP-binding" evidence="10">
    <location>
        <begin position="66"/>
        <end position="247"/>
    </location>
</feature>
<dbReference type="AlphaFoldDB" id="A0A6N9H5N4"/>
<dbReference type="GO" id="GO:0005737">
    <property type="term" value="C:cytoplasm"/>
    <property type="evidence" value="ECO:0007669"/>
    <property type="project" value="TreeGrafter"/>
</dbReference>
<evidence type="ECO:0000256" key="3">
    <source>
        <dbReference type="ARBA" id="ARBA00022801"/>
    </source>
</evidence>
<dbReference type="GO" id="GO:0016787">
    <property type="term" value="F:hydrolase activity"/>
    <property type="evidence" value="ECO:0007669"/>
    <property type="project" value="UniProtKB-KW"/>
</dbReference>
<evidence type="ECO:0000256" key="9">
    <source>
        <dbReference type="ARBA" id="ARBA00034808"/>
    </source>
</evidence>
<evidence type="ECO:0000256" key="5">
    <source>
        <dbReference type="ARBA" id="ARBA00022840"/>
    </source>
</evidence>
<evidence type="ECO:0000313" key="12">
    <source>
        <dbReference type="EMBL" id="MYM19407.1"/>
    </source>
</evidence>
<dbReference type="SMART" id="SM00490">
    <property type="entry name" value="HELICc"/>
    <property type="match status" value="1"/>
</dbReference>
<dbReference type="EMBL" id="WWEQ01000015">
    <property type="protein sequence ID" value="MYM19407.1"/>
    <property type="molecule type" value="Genomic_DNA"/>
</dbReference>
<keyword evidence="3 12" id="KW-0378">Hydrolase</keyword>
<comment type="catalytic activity">
    <reaction evidence="8">
        <text>Couples ATP hydrolysis with the unwinding of duplex DNA by translocating in the 3'-5' direction.</text>
        <dbReference type="EC" id="5.6.2.4"/>
    </reaction>
</comment>
<dbReference type="Proteomes" id="UP000469215">
    <property type="component" value="Unassembled WGS sequence"/>
</dbReference>
<dbReference type="GO" id="GO:0009378">
    <property type="term" value="F:four-way junction helicase activity"/>
    <property type="evidence" value="ECO:0007669"/>
    <property type="project" value="TreeGrafter"/>
</dbReference>
<accession>A0A6N9H5N4</accession>
<evidence type="ECO:0000259" key="10">
    <source>
        <dbReference type="PROSITE" id="PS51192"/>
    </source>
</evidence>
<dbReference type="GO" id="GO:0005524">
    <property type="term" value="F:ATP binding"/>
    <property type="evidence" value="ECO:0007669"/>
    <property type="project" value="UniProtKB-KW"/>
</dbReference>
<dbReference type="PANTHER" id="PTHR13710">
    <property type="entry name" value="DNA HELICASE RECQ FAMILY MEMBER"/>
    <property type="match status" value="1"/>
</dbReference>
<dbReference type="SUPFAM" id="SSF52540">
    <property type="entry name" value="P-loop containing nucleoside triphosphate hydrolases"/>
    <property type="match status" value="1"/>
</dbReference>
<evidence type="ECO:0000256" key="6">
    <source>
        <dbReference type="ARBA" id="ARBA00023125"/>
    </source>
</evidence>
<evidence type="ECO:0000256" key="1">
    <source>
        <dbReference type="ARBA" id="ARBA00005446"/>
    </source>
</evidence>
<comment type="caution">
    <text evidence="12">The sequence shown here is derived from an EMBL/GenBank/DDBJ whole genome shotgun (WGS) entry which is preliminary data.</text>
</comment>
<name>A0A6N9H5N4_9MICO</name>
<dbReference type="GO" id="GO:0043138">
    <property type="term" value="F:3'-5' DNA helicase activity"/>
    <property type="evidence" value="ECO:0007669"/>
    <property type="project" value="UniProtKB-EC"/>
</dbReference>
<keyword evidence="13" id="KW-1185">Reference proteome</keyword>
<reference evidence="12 13" key="1">
    <citation type="submission" date="2020-01" db="EMBL/GenBank/DDBJ databases">
        <authorList>
            <person name="Deng T."/>
        </authorList>
    </citation>
    <scope>NUCLEOTIDE SEQUENCE [LARGE SCALE GENOMIC DNA]</scope>
    <source>
        <strain evidence="12 13">5221</strain>
    </source>
</reference>